<dbReference type="Pfam" id="PF03372">
    <property type="entry name" value="Exo_endo_phos"/>
    <property type="match status" value="1"/>
</dbReference>
<dbReference type="RefSeq" id="WP_254419142.1">
    <property type="nucleotide sequence ID" value="NZ_BAAAJB010000002.1"/>
</dbReference>
<feature type="region of interest" description="Disordered" evidence="1">
    <location>
        <begin position="612"/>
        <end position="650"/>
    </location>
</feature>
<dbReference type="InterPro" id="IPR036259">
    <property type="entry name" value="MFS_trans_sf"/>
</dbReference>
<feature type="transmembrane region" description="Helical" evidence="2">
    <location>
        <begin position="369"/>
        <end position="389"/>
    </location>
</feature>
<organism evidence="4 5">
    <name type="scientific">Nocardiopsis exhalans</name>
    <dbReference type="NCBI Taxonomy" id="163604"/>
    <lineage>
        <taxon>Bacteria</taxon>
        <taxon>Bacillati</taxon>
        <taxon>Actinomycetota</taxon>
        <taxon>Actinomycetes</taxon>
        <taxon>Streptosporangiales</taxon>
        <taxon>Nocardiopsidaceae</taxon>
        <taxon>Nocardiopsis</taxon>
    </lineage>
</organism>
<keyword evidence="2" id="KW-0472">Membrane</keyword>
<feature type="transmembrane region" description="Helical" evidence="2">
    <location>
        <begin position="245"/>
        <end position="262"/>
    </location>
</feature>
<feature type="compositionally biased region" description="Polar residues" evidence="1">
    <location>
        <begin position="638"/>
        <end position="650"/>
    </location>
</feature>
<feature type="transmembrane region" description="Helical" evidence="2">
    <location>
        <begin position="216"/>
        <end position="236"/>
    </location>
</feature>
<dbReference type="Gene3D" id="3.60.10.10">
    <property type="entry name" value="Endonuclease/exonuclease/phosphatase"/>
    <property type="match status" value="1"/>
</dbReference>
<evidence type="ECO:0000256" key="2">
    <source>
        <dbReference type="SAM" id="Phobius"/>
    </source>
</evidence>
<dbReference type="PANTHER" id="PTHR14859">
    <property type="entry name" value="CALCOFLUOR WHITE HYPERSENSITIVE PROTEIN PRECURSOR"/>
    <property type="match status" value="1"/>
</dbReference>
<feature type="transmembrane region" description="Helical" evidence="2">
    <location>
        <begin position="41"/>
        <end position="58"/>
    </location>
</feature>
<feature type="transmembrane region" description="Helical" evidence="2">
    <location>
        <begin position="340"/>
        <end position="357"/>
    </location>
</feature>
<protein>
    <submittedName>
        <fullName evidence="4">Endonuclease/exonuclease/phosphatase family protein</fullName>
    </submittedName>
</protein>
<keyword evidence="5" id="KW-1185">Reference proteome</keyword>
<dbReference type="InterPro" id="IPR036691">
    <property type="entry name" value="Endo/exonu/phosph_ase_sf"/>
</dbReference>
<keyword evidence="2" id="KW-0812">Transmembrane</keyword>
<feature type="domain" description="Endonuclease/exonuclease/phosphatase" evidence="3">
    <location>
        <begin position="412"/>
        <end position="629"/>
    </location>
</feature>
<dbReference type="InterPro" id="IPR005135">
    <property type="entry name" value="Endo/exonuclease/phosphatase"/>
</dbReference>
<keyword evidence="2" id="KW-1133">Transmembrane helix</keyword>
<dbReference type="SUPFAM" id="SSF103473">
    <property type="entry name" value="MFS general substrate transporter"/>
    <property type="match status" value="1"/>
</dbReference>
<dbReference type="EMBL" id="CP099837">
    <property type="protein sequence ID" value="USY20003.1"/>
    <property type="molecule type" value="Genomic_DNA"/>
</dbReference>
<name>A0ABY5D9U9_9ACTN</name>
<dbReference type="SUPFAM" id="SSF56219">
    <property type="entry name" value="DNase I-like"/>
    <property type="match status" value="1"/>
</dbReference>
<keyword evidence="4" id="KW-0378">Hydrolase</keyword>
<evidence type="ECO:0000259" key="3">
    <source>
        <dbReference type="Pfam" id="PF03372"/>
    </source>
</evidence>
<evidence type="ECO:0000256" key="1">
    <source>
        <dbReference type="SAM" id="MobiDB-lite"/>
    </source>
</evidence>
<dbReference type="GO" id="GO:0004519">
    <property type="term" value="F:endonuclease activity"/>
    <property type="evidence" value="ECO:0007669"/>
    <property type="project" value="UniProtKB-KW"/>
</dbReference>
<feature type="transmembrane region" description="Helical" evidence="2">
    <location>
        <begin position="7"/>
        <end position="29"/>
    </location>
</feature>
<dbReference type="Proteomes" id="UP001055940">
    <property type="component" value="Chromosome"/>
</dbReference>
<proteinExistence type="predicted"/>
<dbReference type="InterPro" id="IPR051916">
    <property type="entry name" value="GPI-anchor_lipid_remodeler"/>
</dbReference>
<dbReference type="PANTHER" id="PTHR14859:SF1">
    <property type="entry name" value="PGAP2-INTERACTING PROTEIN"/>
    <property type="match status" value="1"/>
</dbReference>
<feature type="transmembrane region" description="Helical" evidence="2">
    <location>
        <begin position="91"/>
        <end position="112"/>
    </location>
</feature>
<accession>A0ABY5D9U9</accession>
<feature type="transmembrane region" description="Helical" evidence="2">
    <location>
        <begin position="154"/>
        <end position="174"/>
    </location>
</feature>
<feature type="transmembrane region" description="Helical" evidence="2">
    <location>
        <begin position="65"/>
        <end position="85"/>
    </location>
</feature>
<feature type="transmembrane region" description="Helical" evidence="2">
    <location>
        <begin position="310"/>
        <end position="328"/>
    </location>
</feature>
<feature type="transmembrane region" description="Helical" evidence="2">
    <location>
        <begin position="186"/>
        <end position="204"/>
    </location>
</feature>
<feature type="transmembrane region" description="Helical" evidence="2">
    <location>
        <begin position="274"/>
        <end position="298"/>
    </location>
</feature>
<evidence type="ECO:0000313" key="5">
    <source>
        <dbReference type="Proteomes" id="UP001055940"/>
    </source>
</evidence>
<evidence type="ECO:0000313" key="4">
    <source>
        <dbReference type="EMBL" id="USY20003.1"/>
    </source>
</evidence>
<gene>
    <name evidence="4" type="ORF">NE857_33080</name>
</gene>
<keyword evidence="4" id="KW-0540">Nuclease</keyword>
<sequence length="650" mass="67346">MHQGRLVTMLGTVLLLDVLRVFLPSLITLFGQAGSTSPELMGAYALAWFLVPFVLVGLSRRVSPLALALGAGALLAVGRVGLQFTQGGDPQLYLASALVGLGTAWLVCTAMATAADGRLTAHGVMVGVVAGTAASAVIHTALGTVDLVWREGLAAWSAALVVPVAFLVLAARTWRTAPGDAAPTGARAWLALGPLLFLSGLYTANPAVAETVVGGTPYAAAALSVVAVLSVALAAAPRRFTPNPLLPLAVLLAALTTLWLAPQLPHDVPGTLPAWTLAALLLGQLALASCAGWATVGIPESDAPVSPIRTGLLASAGLLLFVVLVFAFYAAYDLHMPNEYVPFAALALIVAAILPRTRGTVAGPDQRRTHQVIAVAAAVTLVVTVTAPLPRTSGPAPGPDSAPGSDGLRVAAYNVRMGFGMDGRLSVAEQAEVLRELDADVIALSEVDRGWLLNGGHDGLSLLAEHLGMNAYWGPADGPFWGDALLTNLPVTAVRGHPLPDSGPTGAQALVVTMEWADTEVTVISTHLQPEGYDLGNPSARGQLDELLLLAAQTRERTSAPVVVAGDLNFEPDELPLADRGLLDAFAEVRPFPTMVADTRSEQQIDHVLISEDLEPSEPANPDVPHSDHRPIAVTLTPAGQGTQGHTGEE</sequence>
<reference evidence="4" key="1">
    <citation type="submission" date="2022-06" db="EMBL/GenBank/DDBJ databases">
        <authorList>
            <person name="Ping M."/>
        </authorList>
    </citation>
    <scope>NUCLEOTIDE SEQUENCE</scope>
    <source>
        <strain evidence="4">JCM11759T</strain>
    </source>
</reference>
<feature type="transmembrane region" description="Helical" evidence="2">
    <location>
        <begin position="124"/>
        <end position="142"/>
    </location>
</feature>
<keyword evidence="4" id="KW-0255">Endonuclease</keyword>